<sequence length="219" mass="24450">MQKLCDAQRKSLVEATTCYHASLVGSPAEEYLAKERGLAMEEVGRFRLGFVADPLPGHERYRGWLAIPYLRWSPTSGWTVVAMRFRCIENHDHKEHRHSKYMSLPGMTTRLFNTPAVLQTHDEIGVAEGEIDTVTASVTGVPTVGVSGADAWLRRFRRIFLGYRRVWVFADGDVAGRKFAERVCGDLPNAQPVTFADNEDVNSVFAAHGKAGLLERMGI</sequence>
<dbReference type="RefSeq" id="WP_229686144.1">
    <property type="nucleotide sequence ID" value="NZ_BMMK01000004.1"/>
</dbReference>
<proteinExistence type="predicted"/>
<gene>
    <name evidence="2" type="ORF">GCM10012275_15290</name>
</gene>
<evidence type="ECO:0000259" key="1">
    <source>
        <dbReference type="Pfam" id="PF13362"/>
    </source>
</evidence>
<dbReference type="InterPro" id="IPR006171">
    <property type="entry name" value="TOPRIM_dom"/>
</dbReference>
<feature type="domain" description="Toprim" evidence="1">
    <location>
        <begin position="124"/>
        <end position="210"/>
    </location>
</feature>
<protein>
    <recommendedName>
        <fullName evidence="1">Toprim domain-containing protein</fullName>
    </recommendedName>
</protein>
<comment type="caution">
    <text evidence="2">The sequence shown here is derived from an EMBL/GenBank/DDBJ whole genome shotgun (WGS) entry which is preliminary data.</text>
</comment>
<dbReference type="Pfam" id="PF13362">
    <property type="entry name" value="Toprim_3"/>
    <property type="match status" value="1"/>
</dbReference>
<reference evidence="2" key="1">
    <citation type="journal article" date="2014" name="Int. J. Syst. Evol. Microbiol.">
        <title>Complete genome sequence of Corynebacterium casei LMG S-19264T (=DSM 44701T), isolated from a smear-ripened cheese.</title>
        <authorList>
            <consortium name="US DOE Joint Genome Institute (JGI-PGF)"/>
            <person name="Walter F."/>
            <person name="Albersmeier A."/>
            <person name="Kalinowski J."/>
            <person name="Ruckert C."/>
        </authorList>
    </citation>
    <scope>NUCLEOTIDE SEQUENCE</scope>
    <source>
        <strain evidence="2">CGMCC 4.5737</strain>
    </source>
</reference>
<dbReference type="AlphaFoldDB" id="A0A8J3FT22"/>
<dbReference type="EMBL" id="BMMK01000004">
    <property type="protein sequence ID" value="GGM45163.1"/>
    <property type="molecule type" value="Genomic_DNA"/>
</dbReference>
<keyword evidence="3" id="KW-1185">Reference proteome</keyword>
<organism evidence="2 3">
    <name type="scientific">Longimycelium tulufanense</name>
    <dbReference type="NCBI Taxonomy" id="907463"/>
    <lineage>
        <taxon>Bacteria</taxon>
        <taxon>Bacillati</taxon>
        <taxon>Actinomycetota</taxon>
        <taxon>Actinomycetes</taxon>
        <taxon>Pseudonocardiales</taxon>
        <taxon>Pseudonocardiaceae</taxon>
        <taxon>Longimycelium</taxon>
    </lineage>
</organism>
<dbReference type="CDD" id="cd01029">
    <property type="entry name" value="TOPRIM_primases"/>
    <property type="match status" value="1"/>
</dbReference>
<evidence type="ECO:0000313" key="3">
    <source>
        <dbReference type="Proteomes" id="UP000637578"/>
    </source>
</evidence>
<name>A0A8J3FT22_9PSEU</name>
<reference evidence="2" key="2">
    <citation type="submission" date="2020-09" db="EMBL/GenBank/DDBJ databases">
        <authorList>
            <person name="Sun Q."/>
            <person name="Zhou Y."/>
        </authorList>
    </citation>
    <scope>NUCLEOTIDE SEQUENCE</scope>
    <source>
        <strain evidence="2">CGMCC 4.5737</strain>
    </source>
</reference>
<evidence type="ECO:0000313" key="2">
    <source>
        <dbReference type="EMBL" id="GGM45163.1"/>
    </source>
</evidence>
<dbReference type="SUPFAM" id="SSF56731">
    <property type="entry name" value="DNA primase core"/>
    <property type="match status" value="1"/>
</dbReference>
<dbReference type="Gene3D" id="3.40.1360.10">
    <property type="match status" value="1"/>
</dbReference>
<accession>A0A8J3FT22</accession>
<dbReference type="InterPro" id="IPR034154">
    <property type="entry name" value="TOPRIM_DnaG/twinkle"/>
</dbReference>
<dbReference type="Proteomes" id="UP000637578">
    <property type="component" value="Unassembled WGS sequence"/>
</dbReference>